<evidence type="ECO:0000256" key="16">
    <source>
        <dbReference type="SAM" id="MobiDB-lite"/>
    </source>
</evidence>
<evidence type="ECO:0000256" key="14">
    <source>
        <dbReference type="PROSITE-ProRule" id="PRU00560"/>
    </source>
</evidence>
<reference evidence="19" key="2">
    <citation type="submission" date="2021-04" db="EMBL/GenBank/DDBJ databases">
        <authorList>
            <person name="Gilroy R."/>
        </authorList>
    </citation>
    <scope>NUCLEOTIDE SEQUENCE</scope>
    <source>
        <strain evidence="19">ChiSxjej1B13-11774</strain>
    </source>
</reference>
<dbReference type="Pfam" id="PF12705">
    <property type="entry name" value="PDDEXK_1"/>
    <property type="match status" value="1"/>
</dbReference>
<dbReference type="GO" id="GO:0043138">
    <property type="term" value="F:3'-5' DNA helicase activity"/>
    <property type="evidence" value="ECO:0007669"/>
    <property type="project" value="UniProtKB-EC"/>
</dbReference>
<dbReference type="Gene3D" id="3.40.50.300">
    <property type="entry name" value="P-loop containing nucleotide triphosphate hydrolases"/>
    <property type="match status" value="4"/>
</dbReference>
<dbReference type="EMBL" id="DXBP01000029">
    <property type="protein sequence ID" value="HIZ41718.1"/>
    <property type="molecule type" value="Genomic_DNA"/>
</dbReference>
<dbReference type="SUPFAM" id="SSF52540">
    <property type="entry name" value="P-loop containing nucleoside triphosphate hydrolases"/>
    <property type="match status" value="1"/>
</dbReference>
<dbReference type="Pfam" id="PF00580">
    <property type="entry name" value="UvrD-helicase"/>
    <property type="match status" value="1"/>
</dbReference>
<dbReference type="PROSITE" id="PS51198">
    <property type="entry name" value="UVRD_HELICASE_ATP_BIND"/>
    <property type="match status" value="1"/>
</dbReference>
<sequence>MTEKEELGLRAALTGDPATYRTNWLVEAGAGAGKTHLIVERMVNQLATGFCDPKQLVAITFTNKATNQLRERLTNTLLARRNQAAGDEFTRLEEVLRRMDEIQISTIHSFCQRLLREMPLETGLPFSFTLQDEEESSRYRTHFFNACCRDHADWFAAAQDLGIQPSSLVESFRQLLACGDEEIVCLDDAARGAMEQQAVRLAEAMRQDWTGGFSAAWPSGWRTPVLEQLLSYPPITCFRQVPGWLQLAKQFAGMKQPRETKCTLPILKSDGKTEKFDIQLVAAAQAQDPLSDCRNAYQTAYNAQEKARKALKKQQNAKKSDKEKIRQAEADRNACVSAVQQYQAKPECQFMLACYHLLKKRKEPFDELKRLTSELLHAVVTRTLLQCRQAMQQDMTARGLVSYDDLLRHTRNMLRNSPAARAHFAARQFIVYVDEFQDTDPIQAQMLFYLSAAPEGLRDDWTRCVLRPGSLFLVGDPKQSIYRFRRADIEVYNQVRDRFDEPGTTCKVARLQFNFRSTPALCQYATHIFAPRMQGHAGQAAFLPMQSRRSNVAGEPVYQLQNDNPDGIAAWIAEAVAGGKACFRDFLILCYTKKQVESYRLALRQRGLPVNATGNHSLADTAPIARCADWCNFLLHPRSSVAEVQLLTRAGFGPARLYALQQAARQSLDDLLKTRADSLQALLPGMPAELRPPLQMILRMQVLRALARTLPPMALLEELFHGDYGLWDGAPDPEDHGWVCEYLAQLRQWPDQGLEGLLNKAIRLAGTKAEYPLAYKSNADEIQLMNLHKAKGLEGRIVILAPGVHKSWPPTQHLQDGKCWFCPNFTLEGPDGSRGSFTATPPDWAAQCEKEQTAAEAERLRLLYVAATRAGELLIIGHKSGSRNAQDAWEELTGGKELTRDTSNVLPGLSAAALFAPETVATAPVTAPLTLPDAADDMALKAALHRLPDAARLAITPSRLDHPAPPARTLQEDDTPVISPEDDTAPASPSAAVPRGSDWGTIVHRTMELAVNAGVWGGPALDRLAEQAVEETLPGEPLTQAQCRLLLGQDSAPTRPQAVATLTRAAADACAPLLREDSPLRSLMARGHALAEFPFYLSLPDPADALYRHIRKNLVKEVPDGRPIDLNGVLDLAVQTPEGWTVVDYKTDCLQPGESESAYADRLRTAYTPQIRAYGMILHRLTGQPVTLYLCAVALKGQLIPLPG</sequence>
<dbReference type="GO" id="GO:0005829">
    <property type="term" value="C:cytosol"/>
    <property type="evidence" value="ECO:0007669"/>
    <property type="project" value="TreeGrafter"/>
</dbReference>
<keyword evidence="10" id="KW-0413">Isomerase</keyword>
<dbReference type="PROSITE" id="PS51217">
    <property type="entry name" value="UVRD_HELICASE_CTER"/>
    <property type="match status" value="1"/>
</dbReference>
<dbReference type="InterPro" id="IPR000212">
    <property type="entry name" value="DNA_helicase_UvrD/REP"/>
</dbReference>
<dbReference type="EC" id="5.6.2.4" evidence="12"/>
<dbReference type="AlphaFoldDB" id="A0A9D2EQC4"/>
<keyword evidence="15" id="KW-0175">Coiled coil</keyword>
<protein>
    <recommendedName>
        <fullName evidence="12">DNA 3'-5' helicase</fullName>
        <ecNumber evidence="12">5.6.2.4</ecNumber>
    </recommendedName>
</protein>
<comment type="catalytic activity">
    <reaction evidence="13">
        <text>ATP + H2O = ADP + phosphate + H(+)</text>
        <dbReference type="Rhea" id="RHEA:13065"/>
        <dbReference type="ChEBI" id="CHEBI:15377"/>
        <dbReference type="ChEBI" id="CHEBI:15378"/>
        <dbReference type="ChEBI" id="CHEBI:30616"/>
        <dbReference type="ChEBI" id="CHEBI:43474"/>
        <dbReference type="ChEBI" id="CHEBI:456216"/>
        <dbReference type="EC" id="5.6.2.4"/>
    </reaction>
</comment>
<dbReference type="Proteomes" id="UP000824048">
    <property type="component" value="Unassembled WGS sequence"/>
</dbReference>
<keyword evidence="7 14" id="KW-0067">ATP-binding</keyword>
<feature type="domain" description="UvrD-like helicase ATP-binding" evidence="17">
    <location>
        <begin position="7"/>
        <end position="518"/>
    </location>
</feature>
<evidence type="ECO:0000256" key="10">
    <source>
        <dbReference type="ARBA" id="ARBA00023235"/>
    </source>
</evidence>
<dbReference type="GO" id="GO:0003677">
    <property type="term" value="F:DNA binding"/>
    <property type="evidence" value="ECO:0007669"/>
    <property type="project" value="UniProtKB-KW"/>
</dbReference>
<organism evidence="19 20">
    <name type="scientific">Candidatus Gemmiger excrementigallinarum</name>
    <dbReference type="NCBI Taxonomy" id="2838609"/>
    <lineage>
        <taxon>Bacteria</taxon>
        <taxon>Bacillati</taxon>
        <taxon>Bacillota</taxon>
        <taxon>Clostridia</taxon>
        <taxon>Eubacteriales</taxon>
        <taxon>Gemmiger</taxon>
    </lineage>
</organism>
<dbReference type="GO" id="GO:0009338">
    <property type="term" value="C:exodeoxyribonuclease V complex"/>
    <property type="evidence" value="ECO:0007669"/>
    <property type="project" value="TreeGrafter"/>
</dbReference>
<evidence type="ECO:0000259" key="17">
    <source>
        <dbReference type="PROSITE" id="PS51198"/>
    </source>
</evidence>
<evidence type="ECO:0000256" key="1">
    <source>
        <dbReference type="ARBA" id="ARBA00022722"/>
    </source>
</evidence>
<keyword evidence="5 14" id="KW-0347">Helicase</keyword>
<evidence type="ECO:0000313" key="19">
    <source>
        <dbReference type="EMBL" id="HIZ41718.1"/>
    </source>
</evidence>
<feature type="region of interest" description="Disordered" evidence="16">
    <location>
        <begin position="956"/>
        <end position="997"/>
    </location>
</feature>
<feature type="compositionally biased region" description="Acidic residues" evidence="16">
    <location>
        <begin position="972"/>
        <end position="984"/>
    </location>
</feature>
<dbReference type="PANTHER" id="PTHR11070">
    <property type="entry name" value="UVRD / RECB / PCRA DNA HELICASE FAMILY MEMBER"/>
    <property type="match status" value="1"/>
</dbReference>
<evidence type="ECO:0000256" key="2">
    <source>
        <dbReference type="ARBA" id="ARBA00022741"/>
    </source>
</evidence>
<accession>A0A9D2EQC4</accession>
<dbReference type="InterPro" id="IPR027417">
    <property type="entry name" value="P-loop_NTPase"/>
</dbReference>
<dbReference type="Pfam" id="PF13361">
    <property type="entry name" value="UvrD_C"/>
    <property type="match status" value="1"/>
</dbReference>
<evidence type="ECO:0000259" key="18">
    <source>
        <dbReference type="PROSITE" id="PS51217"/>
    </source>
</evidence>
<evidence type="ECO:0000256" key="8">
    <source>
        <dbReference type="ARBA" id="ARBA00023125"/>
    </source>
</evidence>
<dbReference type="InterPro" id="IPR038726">
    <property type="entry name" value="PDDEXK_AddAB-type"/>
</dbReference>
<dbReference type="InterPro" id="IPR011335">
    <property type="entry name" value="Restrct_endonuc-II-like"/>
</dbReference>
<keyword evidence="4 14" id="KW-0378">Hydrolase</keyword>
<comment type="caution">
    <text evidence="19">The sequence shown here is derived from an EMBL/GenBank/DDBJ whole genome shotgun (WGS) entry which is preliminary data.</text>
</comment>
<evidence type="ECO:0000256" key="11">
    <source>
        <dbReference type="ARBA" id="ARBA00034617"/>
    </source>
</evidence>
<evidence type="ECO:0000313" key="20">
    <source>
        <dbReference type="Proteomes" id="UP000824048"/>
    </source>
</evidence>
<dbReference type="InterPro" id="IPR014016">
    <property type="entry name" value="UvrD-like_ATP-bd"/>
</dbReference>
<dbReference type="GO" id="GO:0005524">
    <property type="term" value="F:ATP binding"/>
    <property type="evidence" value="ECO:0007669"/>
    <property type="project" value="UniProtKB-UniRule"/>
</dbReference>
<proteinExistence type="predicted"/>
<evidence type="ECO:0000256" key="3">
    <source>
        <dbReference type="ARBA" id="ARBA00022763"/>
    </source>
</evidence>
<feature type="binding site" evidence="14">
    <location>
        <begin position="28"/>
        <end position="35"/>
    </location>
    <ligand>
        <name>ATP</name>
        <dbReference type="ChEBI" id="CHEBI:30616"/>
    </ligand>
</feature>
<evidence type="ECO:0000256" key="4">
    <source>
        <dbReference type="ARBA" id="ARBA00022801"/>
    </source>
</evidence>
<keyword evidence="2 14" id="KW-0547">Nucleotide-binding</keyword>
<evidence type="ECO:0000256" key="12">
    <source>
        <dbReference type="ARBA" id="ARBA00034808"/>
    </source>
</evidence>
<evidence type="ECO:0000256" key="6">
    <source>
        <dbReference type="ARBA" id="ARBA00022839"/>
    </source>
</evidence>
<evidence type="ECO:0000256" key="9">
    <source>
        <dbReference type="ARBA" id="ARBA00023204"/>
    </source>
</evidence>
<comment type="catalytic activity">
    <reaction evidence="11">
        <text>Couples ATP hydrolysis with the unwinding of duplex DNA by translocating in the 3'-5' direction.</text>
        <dbReference type="EC" id="5.6.2.4"/>
    </reaction>
</comment>
<reference evidence="19" key="1">
    <citation type="journal article" date="2021" name="PeerJ">
        <title>Extensive microbial diversity within the chicken gut microbiome revealed by metagenomics and culture.</title>
        <authorList>
            <person name="Gilroy R."/>
            <person name="Ravi A."/>
            <person name="Getino M."/>
            <person name="Pursley I."/>
            <person name="Horton D.L."/>
            <person name="Alikhan N.F."/>
            <person name="Baker D."/>
            <person name="Gharbi K."/>
            <person name="Hall N."/>
            <person name="Watson M."/>
            <person name="Adriaenssens E.M."/>
            <person name="Foster-Nyarko E."/>
            <person name="Jarju S."/>
            <person name="Secka A."/>
            <person name="Antonio M."/>
            <person name="Oren A."/>
            <person name="Chaudhuri R.R."/>
            <person name="La Ragione R."/>
            <person name="Hildebrand F."/>
            <person name="Pallen M.J."/>
        </authorList>
    </citation>
    <scope>NUCLEOTIDE SEQUENCE</scope>
    <source>
        <strain evidence="19">ChiSxjej1B13-11774</strain>
    </source>
</reference>
<feature type="coiled-coil region" evidence="15">
    <location>
        <begin position="294"/>
        <end position="331"/>
    </location>
</feature>
<dbReference type="GO" id="GO:0004527">
    <property type="term" value="F:exonuclease activity"/>
    <property type="evidence" value="ECO:0007669"/>
    <property type="project" value="UniProtKB-KW"/>
</dbReference>
<dbReference type="InterPro" id="IPR011604">
    <property type="entry name" value="PDDEXK-like_dom_sf"/>
</dbReference>
<dbReference type="InterPro" id="IPR014017">
    <property type="entry name" value="DNA_helicase_UvrD-like_C"/>
</dbReference>
<dbReference type="SUPFAM" id="SSF52980">
    <property type="entry name" value="Restriction endonuclease-like"/>
    <property type="match status" value="1"/>
</dbReference>
<evidence type="ECO:0000256" key="13">
    <source>
        <dbReference type="ARBA" id="ARBA00048988"/>
    </source>
</evidence>
<evidence type="ECO:0000256" key="5">
    <source>
        <dbReference type="ARBA" id="ARBA00022806"/>
    </source>
</evidence>
<keyword evidence="8" id="KW-0238">DNA-binding</keyword>
<gene>
    <name evidence="19" type="ORF">H9811_04040</name>
</gene>
<keyword evidence="1" id="KW-0540">Nuclease</keyword>
<name>A0A9D2EQC4_9FIRM</name>
<keyword evidence="9" id="KW-0234">DNA repair</keyword>
<keyword evidence="6" id="KW-0269">Exonuclease</keyword>
<keyword evidence="3" id="KW-0227">DNA damage</keyword>
<feature type="domain" description="UvrD-like helicase C-terminal" evidence="18">
    <location>
        <begin position="526"/>
        <end position="792"/>
    </location>
</feature>
<dbReference type="Gene3D" id="3.90.320.10">
    <property type="match status" value="1"/>
</dbReference>
<evidence type="ECO:0000256" key="15">
    <source>
        <dbReference type="SAM" id="Coils"/>
    </source>
</evidence>
<dbReference type="PANTHER" id="PTHR11070:SF23">
    <property type="entry name" value="RECBCD ENZYME SUBUNIT RECB"/>
    <property type="match status" value="1"/>
</dbReference>
<dbReference type="GO" id="GO:0000725">
    <property type="term" value="P:recombinational repair"/>
    <property type="evidence" value="ECO:0007669"/>
    <property type="project" value="TreeGrafter"/>
</dbReference>
<evidence type="ECO:0000256" key="7">
    <source>
        <dbReference type="ARBA" id="ARBA00022840"/>
    </source>
</evidence>